<feature type="domain" description="AsmA" evidence="2">
    <location>
        <begin position="472"/>
        <end position="694"/>
    </location>
</feature>
<gene>
    <name evidence="3" type="ORF">JMJ56_26885</name>
</gene>
<sequence length="842" mass="86309">MPAATPRRRWLRWTLIALAVLVLLPAAGLAVLLLTFDPNNQKPRIQAAVEAATGRSLALGDIGVKLALAPTLTVEDVALANAPGGSRPQMATIRRVEVELALLPLLSRRVEVRRLVLRSPDILLETDAAGRPNWAFAPPGRPAAPAPQAAPASAAREADPRLGIAVDRVELTDGQVAWRDGRTGATRGLAIPRLESRADTAGALRLNGQLALNGIPVALSGETGPLDRLTDPAAATPWPLRLALEAAGARLAAEGAIARPMQMRGWQMAVEARVPELQKLAPLLPDAPLPPLRDLALTAKLDEASVSDLRLTLGAAVLDAVLPGLRLASLTATLPRQDQPLALEVEAALNDVPLRLAGTLGAPGLLLPGAAPQPFPVDLGLAVAGATGTAKGAIADLRRLAGVDLALSFRAPDLAPLAPLAGAPLPPVRDLALDMRLAERTPGFAGGAFLRGLRIASSAGDAAGDLTYVIGQRQGVDGALTSTRLDLDALRPPPAAPAAAAPAAPPPPADRRAIPDVKLPLEALRIIDGDLRWQIGSLVAQGVTLRQVQARLSVQNGRARLDPFAAQMPGGPVTLRAAADLTTTPPTVQVAAQSPGLDLAPLLAALGQVPPQATGQLGLDADLRGQGADLRTVAGTAHGHLGLSVVRGTLTGSLLEKLPTDLRRLLPGGVSGRDIPLRCLALRFQAEDGMAQSRALLVDTALGRLGGEGGANLKTEALAFRLLPDLRLGGIELRAPINIAGTMRAPRIGVSPEAAIAGGLGAFLSLQSTPDRSLQALAGALGGGGPALPDCEAQLAIARGGQPGAAPAALPTPTPAHPTPAPAQGLPAPAQELLRGLFGRGR</sequence>
<evidence type="ECO:0000313" key="4">
    <source>
        <dbReference type="Proteomes" id="UP000660885"/>
    </source>
</evidence>
<dbReference type="Proteomes" id="UP000660885">
    <property type="component" value="Unassembled WGS sequence"/>
</dbReference>
<organism evidence="3 4">
    <name type="scientific">Belnapia arida</name>
    <dbReference type="NCBI Taxonomy" id="2804533"/>
    <lineage>
        <taxon>Bacteria</taxon>
        <taxon>Pseudomonadati</taxon>
        <taxon>Pseudomonadota</taxon>
        <taxon>Alphaproteobacteria</taxon>
        <taxon>Acetobacterales</taxon>
        <taxon>Roseomonadaceae</taxon>
        <taxon>Belnapia</taxon>
    </lineage>
</organism>
<feature type="compositionally biased region" description="Pro residues" evidence="1">
    <location>
        <begin position="810"/>
        <end position="821"/>
    </location>
</feature>
<keyword evidence="4" id="KW-1185">Reference proteome</keyword>
<evidence type="ECO:0000256" key="1">
    <source>
        <dbReference type="SAM" id="MobiDB-lite"/>
    </source>
</evidence>
<proteinExistence type="predicted"/>
<feature type="compositionally biased region" description="Low complexity" evidence="1">
    <location>
        <begin position="146"/>
        <end position="155"/>
    </location>
</feature>
<dbReference type="InterPro" id="IPR007844">
    <property type="entry name" value="AsmA"/>
</dbReference>
<dbReference type="PANTHER" id="PTHR30441">
    <property type="entry name" value="DUF748 DOMAIN-CONTAINING PROTEIN"/>
    <property type="match status" value="1"/>
</dbReference>
<dbReference type="RefSeq" id="WP_202834832.1">
    <property type="nucleotide sequence ID" value="NZ_JAETWB010000031.1"/>
</dbReference>
<dbReference type="InterPro" id="IPR052894">
    <property type="entry name" value="AsmA-related"/>
</dbReference>
<feature type="region of interest" description="Disordered" evidence="1">
    <location>
        <begin position="134"/>
        <end position="157"/>
    </location>
</feature>
<reference evidence="3 4" key="1">
    <citation type="submission" date="2021-01" db="EMBL/GenBank/DDBJ databases">
        <title>Belnapia mucosa sp. nov. and Belnapia arida sp. nov., isolated from the Tabernas Desert (Almeria, Spain).</title>
        <authorList>
            <person name="Molina-Menor E."/>
            <person name="Vidal-Verdu A."/>
            <person name="Calonge A."/>
            <person name="Satari L."/>
            <person name="Pereto J."/>
            <person name="Porcar M."/>
        </authorList>
    </citation>
    <scope>NUCLEOTIDE SEQUENCE [LARGE SCALE GENOMIC DNA]</scope>
    <source>
        <strain evidence="3 4">T18</strain>
    </source>
</reference>
<name>A0ABS1UD58_9PROT</name>
<protein>
    <submittedName>
        <fullName evidence="3">AsmA family protein</fullName>
    </submittedName>
</protein>
<dbReference type="Pfam" id="PF05170">
    <property type="entry name" value="AsmA"/>
    <property type="match status" value="2"/>
</dbReference>
<feature type="region of interest" description="Disordered" evidence="1">
    <location>
        <begin position="802"/>
        <end position="829"/>
    </location>
</feature>
<evidence type="ECO:0000313" key="3">
    <source>
        <dbReference type="EMBL" id="MBL6081622.1"/>
    </source>
</evidence>
<comment type="caution">
    <text evidence="3">The sequence shown here is derived from an EMBL/GenBank/DDBJ whole genome shotgun (WGS) entry which is preliminary data.</text>
</comment>
<feature type="region of interest" description="Disordered" evidence="1">
    <location>
        <begin position="491"/>
        <end position="511"/>
    </location>
</feature>
<feature type="domain" description="AsmA" evidence="2">
    <location>
        <begin position="10"/>
        <end position="184"/>
    </location>
</feature>
<dbReference type="PANTHER" id="PTHR30441:SF4">
    <property type="entry name" value="PROTEIN ASMA"/>
    <property type="match status" value="1"/>
</dbReference>
<dbReference type="EMBL" id="JAETWB010000031">
    <property type="protein sequence ID" value="MBL6081622.1"/>
    <property type="molecule type" value="Genomic_DNA"/>
</dbReference>
<accession>A0ABS1UD58</accession>
<evidence type="ECO:0000259" key="2">
    <source>
        <dbReference type="Pfam" id="PF05170"/>
    </source>
</evidence>